<feature type="compositionally biased region" description="Basic and acidic residues" evidence="1">
    <location>
        <begin position="216"/>
        <end position="227"/>
    </location>
</feature>
<proteinExistence type="predicted"/>
<name>A0A9X3NIR2_9ACTN</name>
<comment type="caution">
    <text evidence="2">The sequence shown here is derived from an EMBL/GenBank/DDBJ whole genome shotgun (WGS) entry which is preliminary data.</text>
</comment>
<organism evidence="2 3">
    <name type="scientific">Streptomonospora mangrovi</name>
    <dbReference type="NCBI Taxonomy" id="2883123"/>
    <lineage>
        <taxon>Bacteria</taxon>
        <taxon>Bacillati</taxon>
        <taxon>Actinomycetota</taxon>
        <taxon>Actinomycetes</taxon>
        <taxon>Streptosporangiales</taxon>
        <taxon>Nocardiopsidaceae</taxon>
        <taxon>Streptomonospora</taxon>
    </lineage>
</organism>
<accession>A0A9X3NIR2</accession>
<reference evidence="2" key="1">
    <citation type="submission" date="2021-10" db="EMBL/GenBank/DDBJ databases">
        <title>Streptomonospora sp. nov., isolated from mangrove soil.</title>
        <authorList>
            <person name="Chen X."/>
            <person name="Ge X."/>
            <person name="Liu W."/>
        </authorList>
    </citation>
    <scope>NUCLEOTIDE SEQUENCE</scope>
    <source>
        <strain evidence="2">S1-112</strain>
    </source>
</reference>
<dbReference type="EMBL" id="JAJAQC010000007">
    <property type="protein sequence ID" value="MDA0563815.1"/>
    <property type="molecule type" value="Genomic_DNA"/>
</dbReference>
<evidence type="ECO:0000313" key="3">
    <source>
        <dbReference type="Proteomes" id="UP001140076"/>
    </source>
</evidence>
<evidence type="ECO:0000256" key="1">
    <source>
        <dbReference type="SAM" id="MobiDB-lite"/>
    </source>
</evidence>
<evidence type="ECO:0000313" key="2">
    <source>
        <dbReference type="EMBL" id="MDA0563815.1"/>
    </source>
</evidence>
<protein>
    <submittedName>
        <fullName evidence="2">Uncharacterized protein</fullName>
    </submittedName>
</protein>
<dbReference type="RefSeq" id="WP_270071101.1">
    <property type="nucleotide sequence ID" value="NZ_JAJAQC010000007.1"/>
</dbReference>
<keyword evidence="3" id="KW-1185">Reference proteome</keyword>
<sequence length="259" mass="28616">MLGGIVIALFAVIYALVIRKVSADAKAATMELLASRRELHDRGDKDLVAAEAALTGGEASQFYANVIALEADKASVDQYELGEKMLREAVDGIERSRDQILGVLAPFMEGENPRIAFTGPRSRKLKLVDDSYLTDEEKGRVLRRIREYNRTLAVSPRREFHESFAQVPVVDEAGRAAELFGEIPPDREAPVLDMAVLEDALNLPVPGGFRSRRRQGREVSRKKESFRRTTLYAQARALSEKAHALRAAQNGGEGRGRGV</sequence>
<dbReference type="Proteomes" id="UP001140076">
    <property type="component" value="Unassembled WGS sequence"/>
</dbReference>
<gene>
    <name evidence="2" type="ORF">LG943_05655</name>
</gene>
<feature type="region of interest" description="Disordered" evidence="1">
    <location>
        <begin position="207"/>
        <end position="227"/>
    </location>
</feature>
<dbReference type="AlphaFoldDB" id="A0A9X3NIR2"/>